<reference evidence="9" key="1">
    <citation type="journal article" date="2019" name="Int. J. Syst. Evol. Microbiol.">
        <title>The Global Catalogue of Microorganisms (GCM) 10K type strain sequencing project: providing services to taxonomists for standard genome sequencing and annotation.</title>
        <authorList>
            <consortium name="The Broad Institute Genomics Platform"/>
            <consortium name="The Broad Institute Genome Sequencing Center for Infectious Disease"/>
            <person name="Wu L."/>
            <person name="Ma J."/>
        </authorList>
    </citation>
    <scope>NUCLEOTIDE SEQUENCE [LARGE SCALE GENOMIC DNA]</scope>
    <source>
        <strain evidence="9">JCM 13008</strain>
    </source>
</reference>
<evidence type="ECO:0000313" key="8">
    <source>
        <dbReference type="EMBL" id="GAA1097175.1"/>
    </source>
</evidence>
<name>A0ABP4EB16_9ACTN</name>
<dbReference type="RefSeq" id="WP_343992473.1">
    <property type="nucleotide sequence ID" value="NZ_BAAALG010000004.1"/>
</dbReference>
<dbReference type="SUPFAM" id="SSF51395">
    <property type="entry name" value="FMN-linked oxidoreductases"/>
    <property type="match status" value="1"/>
</dbReference>
<evidence type="ECO:0000256" key="5">
    <source>
        <dbReference type="ARBA" id="ARBA00022975"/>
    </source>
</evidence>
<organism evidence="8 9">
    <name type="scientific">Nocardioides dubius</name>
    <dbReference type="NCBI Taxonomy" id="317019"/>
    <lineage>
        <taxon>Bacteria</taxon>
        <taxon>Bacillati</taxon>
        <taxon>Actinomycetota</taxon>
        <taxon>Actinomycetes</taxon>
        <taxon>Propionibacteriales</taxon>
        <taxon>Nocardioidaceae</taxon>
        <taxon>Nocardioides</taxon>
    </lineage>
</organism>
<dbReference type="InterPro" id="IPR013785">
    <property type="entry name" value="Aldolase_TIM"/>
</dbReference>
<protein>
    <submittedName>
        <fullName evidence="8">Dihydroorotate dehydrogenase</fullName>
    </submittedName>
</protein>
<comment type="cofactor">
    <cofactor evidence="1">
        <name>FMN</name>
        <dbReference type="ChEBI" id="CHEBI:58210"/>
    </cofactor>
</comment>
<proteinExistence type="predicted"/>
<dbReference type="PIRSF" id="PIRSF000164">
    <property type="entry name" value="DHO_oxidase"/>
    <property type="match status" value="1"/>
</dbReference>
<dbReference type="Gene3D" id="3.20.20.70">
    <property type="entry name" value="Aldolase class I"/>
    <property type="match status" value="1"/>
</dbReference>
<dbReference type="EMBL" id="BAAALG010000004">
    <property type="protein sequence ID" value="GAA1097175.1"/>
    <property type="molecule type" value="Genomic_DNA"/>
</dbReference>
<keyword evidence="6" id="KW-0560">Oxidoreductase</keyword>
<dbReference type="PROSITE" id="PS00912">
    <property type="entry name" value="DHODEHASE_2"/>
    <property type="match status" value="1"/>
</dbReference>
<sequence>MSLDLTHPVLVAAGCGGTGRELALEGVGGLVTRTITLTARAGAAAPRIEESPAGWLRALGVPNPGLDQFLALELPGLVQRNVPVIVSIAAERPDELAELARRIGQAPGVRAVEVGVGAVLPEPTPAQLANVVETVLPQLPAGVPLIAKVGLAVPGVVGLARAAVAAGAGALTIGGGLPAAMRDGRPAELSGPAIAPVAMAALLRVRQALPEVPLLSGGGVTTAEDARLRLAAGATAVQLGAALLHDPTTAARLAAEIGEAR</sequence>
<comment type="caution">
    <text evidence="8">The sequence shown here is derived from an EMBL/GenBank/DDBJ whole genome shotgun (WGS) entry which is preliminary data.</text>
</comment>
<feature type="domain" description="Dihydroorotate dehydrogenase catalytic" evidence="7">
    <location>
        <begin position="189"/>
        <end position="258"/>
    </location>
</feature>
<dbReference type="InterPro" id="IPR005720">
    <property type="entry name" value="Dihydroorotate_DH_cat"/>
</dbReference>
<evidence type="ECO:0000256" key="6">
    <source>
        <dbReference type="ARBA" id="ARBA00023002"/>
    </source>
</evidence>
<dbReference type="Proteomes" id="UP001501581">
    <property type="component" value="Unassembled WGS sequence"/>
</dbReference>
<feature type="domain" description="Dihydroorotate dehydrogenase catalytic" evidence="7">
    <location>
        <begin position="3"/>
        <end position="114"/>
    </location>
</feature>
<accession>A0ABP4EB16</accession>
<dbReference type="Pfam" id="PF01180">
    <property type="entry name" value="DHO_dh"/>
    <property type="match status" value="2"/>
</dbReference>
<keyword evidence="3" id="KW-0285">Flavoprotein</keyword>
<evidence type="ECO:0000256" key="1">
    <source>
        <dbReference type="ARBA" id="ARBA00001917"/>
    </source>
</evidence>
<evidence type="ECO:0000256" key="2">
    <source>
        <dbReference type="ARBA" id="ARBA00004725"/>
    </source>
</evidence>
<evidence type="ECO:0000256" key="3">
    <source>
        <dbReference type="ARBA" id="ARBA00022630"/>
    </source>
</evidence>
<dbReference type="InterPro" id="IPR001295">
    <property type="entry name" value="Dihydroorotate_DH_CS"/>
</dbReference>
<comment type="pathway">
    <text evidence="2">Pyrimidine metabolism; UMP biosynthesis via de novo pathway.</text>
</comment>
<keyword evidence="9" id="KW-1185">Reference proteome</keyword>
<evidence type="ECO:0000313" key="9">
    <source>
        <dbReference type="Proteomes" id="UP001501581"/>
    </source>
</evidence>
<evidence type="ECO:0000256" key="4">
    <source>
        <dbReference type="ARBA" id="ARBA00022643"/>
    </source>
</evidence>
<keyword evidence="5" id="KW-0665">Pyrimidine biosynthesis</keyword>
<evidence type="ECO:0000259" key="7">
    <source>
        <dbReference type="Pfam" id="PF01180"/>
    </source>
</evidence>
<gene>
    <name evidence="8" type="ORF">GCM10009668_12580</name>
</gene>
<dbReference type="InterPro" id="IPR012135">
    <property type="entry name" value="Dihydroorotate_DH_1_2"/>
</dbReference>
<keyword evidence="4" id="KW-0288">FMN</keyword>